<proteinExistence type="predicted"/>
<organism evidence="10 11">
    <name type="scientific">Conexivisphaera calida</name>
    <dbReference type="NCBI Taxonomy" id="1874277"/>
    <lineage>
        <taxon>Archaea</taxon>
        <taxon>Nitrososphaerota</taxon>
        <taxon>Conexivisphaeria</taxon>
        <taxon>Conexivisphaerales</taxon>
        <taxon>Conexivisphaeraceae</taxon>
        <taxon>Conexivisphaera</taxon>
    </lineage>
</organism>
<evidence type="ECO:0000256" key="8">
    <source>
        <dbReference type="ARBA" id="ARBA00022909"/>
    </source>
</evidence>
<name>A0A4V0P1J9_9ARCH</name>
<comment type="pathway">
    <text evidence="3">Cofactor biosynthesis; tetrahydrofolate biosynthesis; 7,8-dihydrofolate from 2-amino-4-hydroxy-6-hydroxymethyl-7,8-dihydropteridine diphosphate and 4-aminobenzoate: step 1/2.</text>
</comment>
<feature type="domain" description="Pterin-binding" evidence="9">
    <location>
        <begin position="17"/>
        <end position="271"/>
    </location>
</feature>
<dbReference type="GO" id="GO:0004156">
    <property type="term" value="F:dihydropteroate synthase activity"/>
    <property type="evidence" value="ECO:0007669"/>
    <property type="project" value="UniProtKB-EC"/>
</dbReference>
<dbReference type="Pfam" id="PF00809">
    <property type="entry name" value="Pterin_bind"/>
    <property type="match status" value="1"/>
</dbReference>
<dbReference type="SUPFAM" id="SSF51717">
    <property type="entry name" value="Dihydropteroate synthetase-like"/>
    <property type="match status" value="1"/>
</dbReference>
<evidence type="ECO:0000256" key="7">
    <source>
        <dbReference type="ARBA" id="ARBA00022842"/>
    </source>
</evidence>
<evidence type="ECO:0000256" key="5">
    <source>
        <dbReference type="ARBA" id="ARBA00022679"/>
    </source>
</evidence>
<keyword evidence="11" id="KW-1185">Reference proteome</keyword>
<evidence type="ECO:0000256" key="2">
    <source>
        <dbReference type="ARBA" id="ARBA00001946"/>
    </source>
</evidence>
<dbReference type="EC" id="2.5.1.15" evidence="4"/>
<dbReference type="GeneID" id="55584407"/>
<evidence type="ECO:0000256" key="1">
    <source>
        <dbReference type="ARBA" id="ARBA00000012"/>
    </source>
</evidence>
<keyword evidence="5 10" id="KW-0808">Transferase</keyword>
<dbReference type="AlphaFoldDB" id="A0A4V0P1J9"/>
<sequence>MLRARLGKVEVGEGLPVKIMGALNASPESFYRGSVVGSPEDALRIASSMIEEGADIIDVGGMSTAPYVDARSVPPEVEASRVVPIVRALSRELGAVVSVDTVRASVAEAAIGAGAEIVNDVSGCRADPSMARVIADSGASAVLGVREDETPVSGTPMETVRRGLSESLRACASSGVDPSRLTVDPGIGFFRTGVEWYRWDSEVVGGIRRLYALLRPVVIGVSRKSFIGRILELPDPGDRLTGTVAAEAIAVFAGAHVVRAHDVREAVQAARLGEALRPRIRAAGSAVDLTRFLEPEDGWSPGRVSLAVAAPPGDVPGIVEEVEGMGGRVLEMAPGILLVHVRADLCGRLGTSRYPALAGAADLCGPEAQT</sequence>
<dbReference type="KEGG" id="ccai:NAS2_0591"/>
<dbReference type="Gene3D" id="3.20.20.20">
    <property type="entry name" value="Dihydropteroate synthase-like"/>
    <property type="match status" value="1"/>
</dbReference>
<evidence type="ECO:0000313" key="10">
    <source>
        <dbReference type="EMBL" id="BBE41980.1"/>
    </source>
</evidence>
<comment type="catalytic activity">
    <reaction evidence="1">
        <text>(7,8-dihydropterin-6-yl)methyl diphosphate + 4-aminobenzoate = 7,8-dihydropteroate + diphosphate</text>
        <dbReference type="Rhea" id="RHEA:19949"/>
        <dbReference type="ChEBI" id="CHEBI:17836"/>
        <dbReference type="ChEBI" id="CHEBI:17839"/>
        <dbReference type="ChEBI" id="CHEBI:33019"/>
        <dbReference type="ChEBI" id="CHEBI:72950"/>
        <dbReference type="EC" id="2.5.1.15"/>
    </reaction>
</comment>
<reference evidence="10 11" key="1">
    <citation type="journal article" date="2019" name="ISME J.">
        <title>Isolation and characterization of a thermophilic sulfur- and iron-reducing thaumarchaeote from a terrestrial acidic hot spring.</title>
        <authorList>
            <person name="Kato S."/>
            <person name="Itoh T."/>
            <person name="Yuki M."/>
            <person name="Nagamori M."/>
            <person name="Ohnishi M."/>
            <person name="Uematsu K."/>
            <person name="Suzuki K."/>
            <person name="Takashina T."/>
            <person name="Ohkuma M."/>
        </authorList>
    </citation>
    <scope>NUCLEOTIDE SEQUENCE [LARGE SCALE GENOMIC DNA]</scope>
    <source>
        <strain evidence="10 11">NAS-02</strain>
    </source>
</reference>
<dbReference type="GO" id="GO:0046654">
    <property type="term" value="P:tetrahydrofolate biosynthetic process"/>
    <property type="evidence" value="ECO:0007669"/>
    <property type="project" value="TreeGrafter"/>
</dbReference>
<keyword evidence="8" id="KW-0289">Folate biosynthesis</keyword>
<dbReference type="InterPro" id="IPR011005">
    <property type="entry name" value="Dihydropteroate_synth-like_sf"/>
</dbReference>
<evidence type="ECO:0000256" key="6">
    <source>
        <dbReference type="ARBA" id="ARBA00022723"/>
    </source>
</evidence>
<evidence type="ECO:0000259" key="9">
    <source>
        <dbReference type="PROSITE" id="PS50972"/>
    </source>
</evidence>
<keyword evidence="6" id="KW-0479">Metal-binding</keyword>
<dbReference type="PANTHER" id="PTHR20941:SF1">
    <property type="entry name" value="FOLIC ACID SYNTHESIS PROTEIN FOL1"/>
    <property type="match status" value="1"/>
</dbReference>
<dbReference type="PROSITE" id="PS50972">
    <property type="entry name" value="PTERIN_BINDING"/>
    <property type="match status" value="1"/>
</dbReference>
<dbReference type="Proteomes" id="UP000509448">
    <property type="component" value="Chromosome"/>
</dbReference>
<evidence type="ECO:0000313" key="11">
    <source>
        <dbReference type="Proteomes" id="UP000509448"/>
    </source>
</evidence>
<dbReference type="GO" id="GO:0046656">
    <property type="term" value="P:folic acid biosynthetic process"/>
    <property type="evidence" value="ECO:0007669"/>
    <property type="project" value="UniProtKB-KW"/>
</dbReference>
<comment type="cofactor">
    <cofactor evidence="2">
        <name>Mg(2+)</name>
        <dbReference type="ChEBI" id="CHEBI:18420"/>
    </cofactor>
</comment>
<dbReference type="EMBL" id="AP018732">
    <property type="protein sequence ID" value="BBE41980.1"/>
    <property type="molecule type" value="Genomic_DNA"/>
</dbReference>
<dbReference type="InterPro" id="IPR000489">
    <property type="entry name" value="Pterin-binding_dom"/>
</dbReference>
<dbReference type="PROSITE" id="PS00793">
    <property type="entry name" value="DHPS_2"/>
    <property type="match status" value="1"/>
</dbReference>
<keyword evidence="7" id="KW-0460">Magnesium</keyword>
<dbReference type="OrthoDB" id="371861at2157"/>
<dbReference type="NCBIfam" id="TIGR01496">
    <property type="entry name" value="DHPS"/>
    <property type="match status" value="1"/>
</dbReference>
<dbReference type="PANTHER" id="PTHR20941">
    <property type="entry name" value="FOLATE SYNTHESIS PROTEINS"/>
    <property type="match status" value="1"/>
</dbReference>
<evidence type="ECO:0000256" key="3">
    <source>
        <dbReference type="ARBA" id="ARBA00004763"/>
    </source>
</evidence>
<dbReference type="InterPro" id="IPR045031">
    <property type="entry name" value="DHP_synth-like"/>
</dbReference>
<evidence type="ECO:0000256" key="4">
    <source>
        <dbReference type="ARBA" id="ARBA00012458"/>
    </source>
</evidence>
<protein>
    <recommendedName>
        <fullName evidence="4">dihydropteroate synthase</fullName>
        <ecNumber evidence="4">2.5.1.15</ecNumber>
    </recommendedName>
</protein>
<dbReference type="InterPro" id="IPR006390">
    <property type="entry name" value="DHP_synth_dom"/>
</dbReference>
<dbReference type="GO" id="GO:0046872">
    <property type="term" value="F:metal ion binding"/>
    <property type="evidence" value="ECO:0007669"/>
    <property type="project" value="UniProtKB-KW"/>
</dbReference>
<accession>A0A4V0P1J9</accession>
<gene>
    <name evidence="10" type="ORF">NAS2_0591</name>
</gene>
<dbReference type="RefSeq" id="WP_174448264.1">
    <property type="nucleotide sequence ID" value="NZ_AP018732.1"/>
</dbReference>